<feature type="compositionally biased region" description="Low complexity" evidence="1">
    <location>
        <begin position="305"/>
        <end position="343"/>
    </location>
</feature>
<comment type="caution">
    <text evidence="2">The sequence shown here is derived from an EMBL/GenBank/DDBJ whole genome shotgun (WGS) entry which is preliminary data.</text>
</comment>
<feature type="non-terminal residue" evidence="2">
    <location>
        <position position="1"/>
    </location>
</feature>
<evidence type="ECO:0000256" key="1">
    <source>
        <dbReference type="SAM" id="MobiDB-lite"/>
    </source>
</evidence>
<evidence type="ECO:0000313" key="2">
    <source>
        <dbReference type="EMBL" id="CAL1537477.1"/>
    </source>
</evidence>
<dbReference type="AlphaFoldDB" id="A0AAV2HVG2"/>
<reference evidence="2 3" key="1">
    <citation type="submission" date="2024-04" db="EMBL/GenBank/DDBJ databases">
        <authorList>
            <consortium name="Genoscope - CEA"/>
            <person name="William W."/>
        </authorList>
    </citation>
    <scope>NUCLEOTIDE SEQUENCE [LARGE SCALE GENOMIC DNA]</scope>
</reference>
<evidence type="ECO:0000313" key="3">
    <source>
        <dbReference type="Proteomes" id="UP001497497"/>
    </source>
</evidence>
<dbReference type="PANTHER" id="PTHR10068:SF14">
    <property type="entry name" value="CELL WALL ADHESIN EAP1"/>
    <property type="match status" value="1"/>
</dbReference>
<sequence>GSPSTPESPSTPGSPSTPESPSTPGSPSTPESPSTPGSPSTPESPSTPGSPSTPESPSTPGSPSTPESPSTPGSPSTPDTPESPSTPGSPSTPESPSTPGSPSTPESPSTPGSPSTPCQVIMLPVSLSNRILPTYSATTSGETPALYLLNPRDETVQGVTVDNFEAFILVPESKNIFSGDEVNEVVFSVTKDAGDVDAITQILTNLHNNHSGNHYVVHTDNNQTITIVSVIALERGELINTSKIGAIAYKQERLSDTTNFSDIIGPVLIMTNPQADVKVKVCEGTPSMPGSPGTPESPNTPELPSIPESPSTPGSPSTPESPSTPGSPSTPESPSSPGSPSTP</sequence>
<gene>
    <name evidence="2" type="ORF">GSLYS_00011390001</name>
</gene>
<accession>A0AAV2HVG2</accession>
<dbReference type="PANTHER" id="PTHR10068">
    <property type="entry name" value="BONE MARROW PROTEOGLYCAN"/>
    <property type="match status" value="1"/>
</dbReference>
<keyword evidence="3" id="KW-1185">Reference proteome</keyword>
<protein>
    <submittedName>
        <fullName evidence="2">Uncharacterized protein</fullName>
    </submittedName>
</protein>
<dbReference type="EMBL" id="CAXITT010000263">
    <property type="protein sequence ID" value="CAL1537477.1"/>
    <property type="molecule type" value="Genomic_DNA"/>
</dbReference>
<organism evidence="2 3">
    <name type="scientific">Lymnaea stagnalis</name>
    <name type="common">Great pond snail</name>
    <name type="synonym">Helix stagnalis</name>
    <dbReference type="NCBI Taxonomy" id="6523"/>
    <lineage>
        <taxon>Eukaryota</taxon>
        <taxon>Metazoa</taxon>
        <taxon>Spiralia</taxon>
        <taxon>Lophotrochozoa</taxon>
        <taxon>Mollusca</taxon>
        <taxon>Gastropoda</taxon>
        <taxon>Heterobranchia</taxon>
        <taxon>Euthyneura</taxon>
        <taxon>Panpulmonata</taxon>
        <taxon>Hygrophila</taxon>
        <taxon>Lymnaeoidea</taxon>
        <taxon>Lymnaeidae</taxon>
        <taxon>Lymnaea</taxon>
    </lineage>
</organism>
<dbReference type="Proteomes" id="UP001497497">
    <property type="component" value="Unassembled WGS sequence"/>
</dbReference>
<proteinExistence type="predicted"/>
<feature type="region of interest" description="Disordered" evidence="1">
    <location>
        <begin position="1"/>
        <end position="118"/>
    </location>
</feature>
<feature type="region of interest" description="Disordered" evidence="1">
    <location>
        <begin position="282"/>
        <end position="343"/>
    </location>
</feature>
<feature type="non-terminal residue" evidence="2">
    <location>
        <position position="343"/>
    </location>
</feature>
<name>A0AAV2HVG2_LYMST</name>
<feature type="compositionally biased region" description="Low complexity" evidence="1">
    <location>
        <begin position="283"/>
        <end position="297"/>
    </location>
</feature>
<feature type="compositionally biased region" description="Low complexity" evidence="1">
    <location>
        <begin position="1"/>
        <end position="117"/>
    </location>
</feature>